<reference evidence="2" key="1">
    <citation type="journal article" date="2021" name="J Fungi (Basel)">
        <title>Virulence traits and population genomics of the black yeast Aureobasidium melanogenum.</title>
        <authorList>
            <person name="Cernosa A."/>
            <person name="Sun X."/>
            <person name="Gostincar C."/>
            <person name="Fang C."/>
            <person name="Gunde-Cimerman N."/>
            <person name="Song Z."/>
        </authorList>
    </citation>
    <scope>NUCLEOTIDE SEQUENCE</scope>
    <source>
        <strain evidence="2">EXF-9298</strain>
    </source>
</reference>
<dbReference type="InterPro" id="IPR029006">
    <property type="entry name" value="ADF-H/Gelsolin-like_dom_sf"/>
</dbReference>
<evidence type="ECO:0000313" key="2">
    <source>
        <dbReference type="EMBL" id="KAG9940547.1"/>
    </source>
</evidence>
<organism evidence="2 3">
    <name type="scientific">Aureobasidium melanogenum</name>
    <name type="common">Aureobasidium pullulans var. melanogenum</name>
    <dbReference type="NCBI Taxonomy" id="46634"/>
    <lineage>
        <taxon>Eukaryota</taxon>
        <taxon>Fungi</taxon>
        <taxon>Dikarya</taxon>
        <taxon>Ascomycota</taxon>
        <taxon>Pezizomycotina</taxon>
        <taxon>Dothideomycetes</taxon>
        <taxon>Dothideomycetidae</taxon>
        <taxon>Dothideales</taxon>
        <taxon>Saccotheciaceae</taxon>
        <taxon>Aureobasidium</taxon>
    </lineage>
</organism>
<feature type="non-terminal residue" evidence="2">
    <location>
        <position position="62"/>
    </location>
</feature>
<name>A0A9P8F6I2_AURME</name>
<proteinExistence type="predicted"/>
<keyword evidence="3" id="KW-1185">Reference proteome</keyword>
<dbReference type="GO" id="GO:0003779">
    <property type="term" value="F:actin binding"/>
    <property type="evidence" value="ECO:0007669"/>
    <property type="project" value="InterPro"/>
</dbReference>
<dbReference type="AlphaFoldDB" id="A0A9P8F6I2"/>
<dbReference type="SUPFAM" id="SSF55753">
    <property type="entry name" value="Actin depolymerizing proteins"/>
    <property type="match status" value="1"/>
</dbReference>
<dbReference type="Pfam" id="PF00241">
    <property type="entry name" value="Cofilin_ADF"/>
    <property type="match status" value="1"/>
</dbReference>
<dbReference type="EMBL" id="JAHFXS010005403">
    <property type="protein sequence ID" value="KAG9940547.1"/>
    <property type="molecule type" value="Genomic_DNA"/>
</dbReference>
<evidence type="ECO:0000259" key="1">
    <source>
        <dbReference type="PROSITE" id="PS51263"/>
    </source>
</evidence>
<comment type="caution">
    <text evidence="2">The sequence shown here is derived from an EMBL/GenBank/DDBJ whole genome shotgun (WGS) entry which is preliminary data.</text>
</comment>
<dbReference type="PROSITE" id="PS51263">
    <property type="entry name" value="ADF_H"/>
    <property type="match status" value="1"/>
</dbReference>
<accession>A0A9P8F6I2</accession>
<feature type="non-terminal residue" evidence="2">
    <location>
        <position position="1"/>
    </location>
</feature>
<evidence type="ECO:0000313" key="3">
    <source>
        <dbReference type="Proteomes" id="UP000729357"/>
    </source>
</evidence>
<feature type="domain" description="ADF-H" evidence="1">
    <location>
        <begin position="1"/>
        <end position="48"/>
    </location>
</feature>
<dbReference type="Gene3D" id="3.40.20.10">
    <property type="entry name" value="Severin"/>
    <property type="match status" value="1"/>
</dbReference>
<reference evidence="2" key="2">
    <citation type="submission" date="2021-08" db="EMBL/GenBank/DDBJ databases">
        <authorList>
            <person name="Gostincar C."/>
            <person name="Sun X."/>
            <person name="Song Z."/>
            <person name="Gunde-Cimerman N."/>
        </authorList>
    </citation>
    <scope>NUCLEOTIDE SEQUENCE</scope>
    <source>
        <strain evidence="2">EXF-9298</strain>
    </source>
</reference>
<dbReference type="Proteomes" id="UP000729357">
    <property type="component" value="Unassembled WGS sequence"/>
</dbReference>
<protein>
    <recommendedName>
        <fullName evidence="1">ADF-H domain-containing protein</fullName>
    </recommendedName>
</protein>
<gene>
    <name evidence="2" type="ORF">KCU98_g19125</name>
</gene>
<dbReference type="InterPro" id="IPR002108">
    <property type="entry name" value="ADF-H"/>
</dbReference>
<sequence length="62" mass="7035">GPNTRVMRRAKMTTQIGQVKQVLRSYAIEIQTDSKTDLKEAEVTMKLRKAMGANYDRQASGY</sequence>